<comment type="caution">
    <text evidence="4">The sequence shown here is derived from an EMBL/GenBank/DDBJ whole genome shotgun (WGS) entry which is preliminary data.</text>
</comment>
<dbReference type="AlphaFoldDB" id="A0A9W8HLB1"/>
<dbReference type="Gene3D" id="3.30.40.10">
    <property type="entry name" value="Zinc/RING finger domain, C3HC4 (zinc finger)"/>
    <property type="match status" value="1"/>
</dbReference>
<keyword evidence="1" id="KW-0863">Zinc-finger</keyword>
<feature type="compositionally biased region" description="Low complexity" evidence="2">
    <location>
        <begin position="82"/>
        <end position="97"/>
    </location>
</feature>
<feature type="domain" description="UBP-type" evidence="3">
    <location>
        <begin position="93"/>
        <end position="200"/>
    </location>
</feature>
<dbReference type="OrthoDB" id="5593151at2759"/>
<organism evidence="4 5">
    <name type="scientific">Coemansia guatemalensis</name>
    <dbReference type="NCBI Taxonomy" id="2761395"/>
    <lineage>
        <taxon>Eukaryota</taxon>
        <taxon>Fungi</taxon>
        <taxon>Fungi incertae sedis</taxon>
        <taxon>Zoopagomycota</taxon>
        <taxon>Kickxellomycotina</taxon>
        <taxon>Kickxellomycetes</taxon>
        <taxon>Kickxellales</taxon>
        <taxon>Kickxellaceae</taxon>
        <taxon>Coemansia</taxon>
    </lineage>
</organism>
<dbReference type="PROSITE" id="PS50271">
    <property type="entry name" value="ZF_UBP"/>
    <property type="match status" value="1"/>
</dbReference>
<reference evidence="4" key="1">
    <citation type="submission" date="2022-07" db="EMBL/GenBank/DDBJ databases">
        <title>Phylogenomic reconstructions and comparative analyses of Kickxellomycotina fungi.</title>
        <authorList>
            <person name="Reynolds N.K."/>
            <person name="Stajich J.E."/>
            <person name="Barry K."/>
            <person name="Grigoriev I.V."/>
            <person name="Crous P."/>
            <person name="Smith M.E."/>
        </authorList>
    </citation>
    <scope>NUCLEOTIDE SEQUENCE</scope>
    <source>
        <strain evidence="4">NRRL 1565</strain>
    </source>
</reference>
<name>A0A9W8HLB1_9FUNG</name>
<evidence type="ECO:0000256" key="1">
    <source>
        <dbReference type="PROSITE-ProRule" id="PRU00502"/>
    </source>
</evidence>
<evidence type="ECO:0000259" key="3">
    <source>
        <dbReference type="PROSITE" id="PS50271"/>
    </source>
</evidence>
<feature type="non-terminal residue" evidence="4">
    <location>
        <position position="239"/>
    </location>
</feature>
<gene>
    <name evidence="4" type="ORF">H4R20_007237</name>
</gene>
<keyword evidence="5" id="KW-1185">Reference proteome</keyword>
<keyword evidence="1" id="KW-0479">Metal-binding</keyword>
<accession>A0A9W8HLB1</accession>
<evidence type="ECO:0000313" key="5">
    <source>
        <dbReference type="Proteomes" id="UP001140094"/>
    </source>
</evidence>
<evidence type="ECO:0000313" key="4">
    <source>
        <dbReference type="EMBL" id="KAJ2789127.1"/>
    </source>
</evidence>
<feature type="region of interest" description="Disordered" evidence="2">
    <location>
        <begin position="1"/>
        <end position="33"/>
    </location>
</feature>
<protein>
    <recommendedName>
        <fullName evidence="3">UBP-type domain-containing protein</fullName>
    </recommendedName>
</protein>
<evidence type="ECO:0000256" key="2">
    <source>
        <dbReference type="SAM" id="MobiDB-lite"/>
    </source>
</evidence>
<dbReference type="SUPFAM" id="SSF57850">
    <property type="entry name" value="RING/U-box"/>
    <property type="match status" value="1"/>
</dbReference>
<feature type="non-terminal residue" evidence="4">
    <location>
        <position position="1"/>
    </location>
</feature>
<dbReference type="InterPro" id="IPR001607">
    <property type="entry name" value="Znf_UBP"/>
</dbReference>
<feature type="region of interest" description="Disordered" evidence="2">
    <location>
        <begin position="82"/>
        <end position="107"/>
    </location>
</feature>
<dbReference type="SMART" id="SM00290">
    <property type="entry name" value="ZnF_UBP"/>
    <property type="match status" value="1"/>
</dbReference>
<dbReference type="Proteomes" id="UP001140094">
    <property type="component" value="Unassembled WGS sequence"/>
</dbReference>
<keyword evidence="1" id="KW-0862">Zinc</keyword>
<dbReference type="GO" id="GO:0008270">
    <property type="term" value="F:zinc ion binding"/>
    <property type="evidence" value="ECO:0007669"/>
    <property type="project" value="UniProtKB-KW"/>
</dbReference>
<dbReference type="EMBL" id="JANBUO010003892">
    <property type="protein sequence ID" value="KAJ2789127.1"/>
    <property type="molecule type" value="Genomic_DNA"/>
</dbReference>
<proteinExistence type="predicted"/>
<sequence>TTSSQARSGMTSLGSVATASGERESRSPSVRAARATAVRGGGCEHVGSRTKQIIDRLKVLVPYANVCRHRQALLLGRRGATAAASTGGDNNREATPAAGGGAEGDRSRKRLVEEMPAPACFACGTPADRLHVCLTCDFFGCWRRGQRPHIVEHLQTTGHPFALDFVQQQVYCSACGDYVYDASIVSWQLGTQIRWHAAVCDAAEPEAKRPRIVSTGADLSPAQAKYVREHGSVRPCGGV</sequence>
<dbReference type="Pfam" id="PF02148">
    <property type="entry name" value="zf-UBP"/>
    <property type="match status" value="1"/>
</dbReference>
<dbReference type="InterPro" id="IPR013083">
    <property type="entry name" value="Znf_RING/FYVE/PHD"/>
</dbReference>
<feature type="compositionally biased region" description="Polar residues" evidence="2">
    <location>
        <begin position="1"/>
        <end position="18"/>
    </location>
</feature>